<accession>A0ABT5TXQ6</accession>
<sequence>MENIIALIPPVGVGLLFYVVIRSFVRADRTEREAVRRMEERSASRPID</sequence>
<reference evidence="2" key="1">
    <citation type="submission" date="2023-02" db="EMBL/GenBank/DDBJ databases">
        <title>Georgenia sp.10Sc9-8, isolated from a soil sample collected from the Taklamakan desert.</title>
        <authorList>
            <person name="Liu S."/>
        </authorList>
    </citation>
    <scope>NUCLEOTIDE SEQUENCE</scope>
    <source>
        <strain evidence="2">10Sc9-8</strain>
    </source>
</reference>
<evidence type="ECO:0008006" key="4">
    <source>
        <dbReference type="Google" id="ProtNLM"/>
    </source>
</evidence>
<keyword evidence="1" id="KW-1133">Transmembrane helix</keyword>
<name>A0ABT5TXQ6_9MICO</name>
<evidence type="ECO:0000256" key="1">
    <source>
        <dbReference type="SAM" id="Phobius"/>
    </source>
</evidence>
<protein>
    <recommendedName>
        <fullName evidence="4">Lysyl-tRNA synthetase</fullName>
    </recommendedName>
</protein>
<feature type="transmembrane region" description="Helical" evidence="1">
    <location>
        <begin position="6"/>
        <end position="25"/>
    </location>
</feature>
<evidence type="ECO:0000313" key="2">
    <source>
        <dbReference type="EMBL" id="MDD9206853.1"/>
    </source>
</evidence>
<dbReference type="Proteomes" id="UP001165561">
    <property type="component" value="Unassembled WGS sequence"/>
</dbReference>
<comment type="caution">
    <text evidence="2">The sequence shown here is derived from an EMBL/GenBank/DDBJ whole genome shotgun (WGS) entry which is preliminary data.</text>
</comment>
<keyword evidence="1" id="KW-0812">Transmembrane</keyword>
<gene>
    <name evidence="2" type="ORF">PU560_10295</name>
</gene>
<organism evidence="2 3">
    <name type="scientific">Georgenia halotolerans</name>
    <dbReference type="NCBI Taxonomy" id="3028317"/>
    <lineage>
        <taxon>Bacteria</taxon>
        <taxon>Bacillati</taxon>
        <taxon>Actinomycetota</taxon>
        <taxon>Actinomycetes</taxon>
        <taxon>Micrococcales</taxon>
        <taxon>Bogoriellaceae</taxon>
        <taxon>Georgenia</taxon>
    </lineage>
</organism>
<dbReference type="EMBL" id="JARACI010000991">
    <property type="protein sequence ID" value="MDD9206853.1"/>
    <property type="molecule type" value="Genomic_DNA"/>
</dbReference>
<proteinExistence type="predicted"/>
<keyword evidence="3" id="KW-1185">Reference proteome</keyword>
<evidence type="ECO:0000313" key="3">
    <source>
        <dbReference type="Proteomes" id="UP001165561"/>
    </source>
</evidence>
<keyword evidence="1" id="KW-0472">Membrane</keyword>